<sequence length="223" mass="25019">MTSNRSSAMTIGIAATVLWFGFLAVYLGYNLRDVFGLEPDAFGDFLAGWFAPPAFFWLMITVWLQREELAAQREELARSTSVLEAQAKASQVDLLFGIDEFYAQRLSYHLDHILTSSGLYDSDAQRDRTWDLFSRGNRLIIARHLLNMLKQPGEEAEAREALQTTLAEGGLKANNLSHSLATYARLVEDYKRKIAALGEQPEETGFSEFVDIADQLGAMQAEK</sequence>
<keyword evidence="3" id="KW-1185">Reference proteome</keyword>
<keyword evidence="1" id="KW-1133">Transmembrane helix</keyword>
<dbReference type="Proteomes" id="UP000095042">
    <property type="component" value="Unassembled WGS sequence"/>
</dbReference>
<keyword evidence="1" id="KW-0472">Membrane</keyword>
<proteinExistence type="predicted"/>
<comment type="caution">
    <text evidence="2">The sequence shown here is derived from an EMBL/GenBank/DDBJ whole genome shotgun (WGS) entry which is preliminary data.</text>
</comment>
<dbReference type="AlphaFoldDB" id="A0A1E3W8H4"/>
<feature type="transmembrane region" description="Helical" evidence="1">
    <location>
        <begin position="41"/>
        <end position="64"/>
    </location>
</feature>
<gene>
    <name evidence="2" type="ORF">AUC71_02295</name>
</gene>
<dbReference type="EMBL" id="LPWD01000412">
    <property type="protein sequence ID" value="ODS02114.1"/>
    <property type="molecule type" value="Genomic_DNA"/>
</dbReference>
<organism evidence="2 3">
    <name type="scientific">Methyloceanibacter marginalis</name>
    <dbReference type="NCBI Taxonomy" id="1774971"/>
    <lineage>
        <taxon>Bacteria</taxon>
        <taxon>Pseudomonadati</taxon>
        <taxon>Pseudomonadota</taxon>
        <taxon>Alphaproteobacteria</taxon>
        <taxon>Hyphomicrobiales</taxon>
        <taxon>Hyphomicrobiaceae</taxon>
        <taxon>Methyloceanibacter</taxon>
    </lineage>
</organism>
<accession>A0A1E3W8H4</accession>
<evidence type="ECO:0000256" key="1">
    <source>
        <dbReference type="SAM" id="Phobius"/>
    </source>
</evidence>
<protein>
    <submittedName>
        <fullName evidence="2">Uncharacterized protein</fullName>
    </submittedName>
</protein>
<reference evidence="2 3" key="1">
    <citation type="journal article" date="2016" name="Environ. Microbiol.">
        <title>New Methyloceanibacter diversity from North Sea sediments includes methanotroph containing solely the soluble methane monooxygenase.</title>
        <authorList>
            <person name="Vekeman B."/>
            <person name="Kerckhof F.M."/>
            <person name="Cremers G."/>
            <person name="de Vos P."/>
            <person name="Vandamme P."/>
            <person name="Boon N."/>
            <person name="Op den Camp H.J."/>
            <person name="Heylen K."/>
        </authorList>
    </citation>
    <scope>NUCLEOTIDE SEQUENCE [LARGE SCALE GENOMIC DNA]</scope>
    <source>
        <strain evidence="2 3">R-67177</strain>
    </source>
</reference>
<feature type="transmembrane region" description="Helical" evidence="1">
    <location>
        <begin position="7"/>
        <end position="29"/>
    </location>
</feature>
<evidence type="ECO:0000313" key="3">
    <source>
        <dbReference type="Proteomes" id="UP000095042"/>
    </source>
</evidence>
<dbReference type="RefSeq" id="WP_069624707.1">
    <property type="nucleotide sequence ID" value="NZ_LPWD01000412.1"/>
</dbReference>
<name>A0A1E3W8H4_9HYPH</name>
<evidence type="ECO:0000313" key="2">
    <source>
        <dbReference type="EMBL" id="ODS02114.1"/>
    </source>
</evidence>
<keyword evidence="1" id="KW-0812">Transmembrane</keyword>